<dbReference type="eggNOG" id="COG1309">
    <property type="taxonomic scope" value="Bacteria"/>
</dbReference>
<keyword evidence="3" id="KW-0804">Transcription</keyword>
<dbReference type="InterPro" id="IPR050109">
    <property type="entry name" value="HTH-type_TetR-like_transc_reg"/>
</dbReference>
<evidence type="ECO:0000256" key="2">
    <source>
        <dbReference type="ARBA" id="ARBA00023125"/>
    </source>
</evidence>
<evidence type="ECO:0000256" key="3">
    <source>
        <dbReference type="ARBA" id="ARBA00023163"/>
    </source>
</evidence>
<sequence>MPADRSRGKNVGRPPRLSVDAIIAAADRILRAEGAEKLSMRRLAAELDSTPMALYYHVRDKDELLLLVIESHARRLPRPHFPEDPKERLLAAALTLYELLSERLWIVEVLTSDGLAAPSAMWMVEAMLQASVDYGHTPDHSVYVYRTIWNYIVGNLMLRLNRERRRAHTDSPVHCDRIIADLPPDTHPRLAAASPRWAELTSRDTHREALAAIVDALLPDR</sequence>
<dbReference type="AlphaFoldDB" id="I1D841"/>
<dbReference type="InterPro" id="IPR036271">
    <property type="entry name" value="Tet_transcr_reg_TetR-rel_C_sf"/>
</dbReference>
<dbReference type="InterPro" id="IPR004111">
    <property type="entry name" value="Repressor_TetR_C"/>
</dbReference>
<dbReference type="RefSeq" id="WP_005467003.1">
    <property type="nucleotide sequence ID" value="NZ_CM001484.1"/>
</dbReference>
<dbReference type="GO" id="GO:0000976">
    <property type="term" value="F:transcription cis-regulatory region binding"/>
    <property type="evidence" value="ECO:0007669"/>
    <property type="project" value="TreeGrafter"/>
</dbReference>
<dbReference type="InterPro" id="IPR009057">
    <property type="entry name" value="Homeodomain-like_sf"/>
</dbReference>
<accession>I1D841</accession>
<name>I1D841_9PSEU</name>
<keyword evidence="7" id="KW-1185">Reference proteome</keyword>
<keyword evidence="2 4" id="KW-0238">DNA-binding</keyword>
<dbReference type="Gene3D" id="1.10.357.10">
    <property type="entry name" value="Tetracycline Repressor, domain 2"/>
    <property type="match status" value="1"/>
</dbReference>
<feature type="domain" description="HTH tetR-type" evidence="5">
    <location>
        <begin position="16"/>
        <end position="76"/>
    </location>
</feature>
<dbReference type="HOGENOM" id="CLU_069543_5_2_11"/>
<dbReference type="GO" id="GO:0045892">
    <property type="term" value="P:negative regulation of DNA-templated transcription"/>
    <property type="evidence" value="ECO:0007669"/>
    <property type="project" value="InterPro"/>
</dbReference>
<protein>
    <submittedName>
        <fullName evidence="6">Transcriptional regulator</fullName>
    </submittedName>
</protein>
<evidence type="ECO:0000256" key="4">
    <source>
        <dbReference type="PROSITE-ProRule" id="PRU00335"/>
    </source>
</evidence>
<dbReference type="EMBL" id="CM001484">
    <property type="protein sequence ID" value="EIF01116.1"/>
    <property type="molecule type" value="Genomic_DNA"/>
</dbReference>
<dbReference type="PROSITE" id="PS50977">
    <property type="entry name" value="HTH_TETR_2"/>
    <property type="match status" value="1"/>
</dbReference>
<dbReference type="Proteomes" id="UP000005087">
    <property type="component" value="Chromosome"/>
</dbReference>
<dbReference type="Pfam" id="PF00440">
    <property type="entry name" value="TetR_N"/>
    <property type="match status" value="1"/>
</dbReference>
<dbReference type="PANTHER" id="PTHR30055">
    <property type="entry name" value="HTH-TYPE TRANSCRIPTIONAL REGULATOR RUTR"/>
    <property type="match status" value="1"/>
</dbReference>
<reference evidence="6 7" key="1">
    <citation type="submission" date="2011-09" db="EMBL/GenBank/DDBJ databases">
        <authorList>
            <consortium name="US DOE Joint Genome Institute (JGI-PGF)"/>
            <person name="Lucas S."/>
            <person name="Han J."/>
            <person name="Lapidus A."/>
            <person name="Cheng J.-F."/>
            <person name="Goodwin L."/>
            <person name="Pitluck S."/>
            <person name="Peters L."/>
            <person name="Land M.L."/>
            <person name="Hauser L."/>
            <person name="Brambilla E."/>
            <person name="Klenk H.-P."/>
            <person name="Woyke T.J."/>
        </authorList>
    </citation>
    <scope>NUCLEOTIDE SEQUENCE [LARGE SCALE GENOMIC DNA]</scope>
    <source>
        <strain evidence="6 7">K62</strain>
    </source>
</reference>
<dbReference type="SUPFAM" id="SSF48498">
    <property type="entry name" value="Tetracyclin repressor-like, C-terminal domain"/>
    <property type="match status" value="1"/>
</dbReference>
<evidence type="ECO:0000256" key="1">
    <source>
        <dbReference type="ARBA" id="ARBA00023015"/>
    </source>
</evidence>
<feature type="DNA-binding region" description="H-T-H motif" evidence="4">
    <location>
        <begin position="39"/>
        <end position="58"/>
    </location>
</feature>
<dbReference type="OrthoDB" id="3819648at2"/>
<evidence type="ECO:0000313" key="6">
    <source>
        <dbReference type="EMBL" id="EIF01116.1"/>
    </source>
</evidence>
<keyword evidence="1" id="KW-0805">Transcription regulation</keyword>
<dbReference type="GO" id="GO:0003700">
    <property type="term" value="F:DNA-binding transcription factor activity"/>
    <property type="evidence" value="ECO:0007669"/>
    <property type="project" value="TreeGrafter"/>
</dbReference>
<dbReference type="InterPro" id="IPR001647">
    <property type="entry name" value="HTH_TetR"/>
</dbReference>
<evidence type="ECO:0000313" key="7">
    <source>
        <dbReference type="Proteomes" id="UP000005087"/>
    </source>
</evidence>
<dbReference type="STRING" id="928724.SacglDRAFT_04287"/>
<proteinExistence type="predicted"/>
<reference evidence="7" key="2">
    <citation type="submission" date="2012-01" db="EMBL/GenBank/DDBJ databases">
        <title>Noncontiguous Finished sequence of chromosome of Saccharomonospora glauca K62.</title>
        <authorList>
            <consortium name="US DOE Joint Genome Institute"/>
            <person name="Lucas S."/>
            <person name="Han J."/>
            <person name="Lapidus A."/>
            <person name="Cheng J.-F."/>
            <person name="Goodwin L."/>
            <person name="Pitluck S."/>
            <person name="Peters L."/>
            <person name="Mikhailova N."/>
            <person name="Held B."/>
            <person name="Detter J.C."/>
            <person name="Han C."/>
            <person name="Tapia R."/>
            <person name="Land M."/>
            <person name="Hauser L."/>
            <person name="Kyrpides N."/>
            <person name="Ivanova N."/>
            <person name="Pagani I."/>
            <person name="Brambilla E.-M."/>
            <person name="Klenk H.-P."/>
            <person name="Woyke T."/>
        </authorList>
    </citation>
    <scope>NUCLEOTIDE SEQUENCE [LARGE SCALE GENOMIC DNA]</scope>
    <source>
        <strain evidence="7">K62</strain>
    </source>
</reference>
<dbReference type="Pfam" id="PF02909">
    <property type="entry name" value="TetR_C_1"/>
    <property type="match status" value="1"/>
</dbReference>
<dbReference type="SUPFAM" id="SSF46689">
    <property type="entry name" value="Homeodomain-like"/>
    <property type="match status" value="1"/>
</dbReference>
<organism evidence="6 7">
    <name type="scientific">Saccharomonospora glauca K62</name>
    <dbReference type="NCBI Taxonomy" id="928724"/>
    <lineage>
        <taxon>Bacteria</taxon>
        <taxon>Bacillati</taxon>
        <taxon>Actinomycetota</taxon>
        <taxon>Actinomycetes</taxon>
        <taxon>Pseudonocardiales</taxon>
        <taxon>Pseudonocardiaceae</taxon>
        <taxon>Saccharomonospora</taxon>
    </lineage>
</organism>
<evidence type="ECO:0000259" key="5">
    <source>
        <dbReference type="PROSITE" id="PS50977"/>
    </source>
</evidence>
<dbReference type="PANTHER" id="PTHR30055:SF234">
    <property type="entry name" value="HTH-TYPE TRANSCRIPTIONAL REGULATOR BETI"/>
    <property type="match status" value="1"/>
</dbReference>
<gene>
    <name evidence="6" type="ORF">SacglDRAFT_04287</name>
</gene>